<dbReference type="EMBL" id="GEIB01001231">
    <property type="protein sequence ID" value="JAR86931.1"/>
    <property type="molecule type" value="Transcribed_RNA"/>
</dbReference>
<protein>
    <submittedName>
        <fullName evidence="1">Cytochrome c oxidase subunit iii</fullName>
    </submittedName>
</protein>
<organism evidence="1">
    <name type="scientific">Alectorobius mimon</name>
    <dbReference type="NCBI Taxonomy" id="360319"/>
    <lineage>
        <taxon>Eukaryota</taxon>
        <taxon>Metazoa</taxon>
        <taxon>Ecdysozoa</taxon>
        <taxon>Arthropoda</taxon>
        <taxon>Chelicerata</taxon>
        <taxon>Arachnida</taxon>
        <taxon>Acari</taxon>
        <taxon>Parasitiformes</taxon>
        <taxon>Ixodida</taxon>
        <taxon>Ixodoidea</taxon>
        <taxon>Argasidae</taxon>
        <taxon>Ornithodorinae</taxon>
        <taxon>Alectorobius</taxon>
    </lineage>
</organism>
<dbReference type="AlphaFoldDB" id="A0A147B836"/>
<accession>A0A147B836</accession>
<proteinExistence type="predicted"/>
<reference evidence="1" key="1">
    <citation type="submission" date="2016-03" db="EMBL/GenBank/DDBJ databases">
        <title>Gut transcriptome analysis on engorged females of Ornithodoros mimon (Acari: Argasidae) and phylogenetic inferences of soft ticks.</title>
        <authorList>
            <person name="Landulfo G.A."/>
            <person name="Giovanni D."/>
            <person name="Carvalho E."/>
            <person name="Junqueira-de-Azevedo I."/>
            <person name="Patane J."/>
            <person name="Mendoca R."/>
            <person name="Barros-Battesti D."/>
        </authorList>
    </citation>
    <scope>NUCLEOTIDE SEQUENCE</scope>
    <source>
        <strain evidence="1">Females</strain>
        <tissue evidence="1">Gut</tissue>
    </source>
</reference>
<name>A0A147B836_9ACAR</name>
<evidence type="ECO:0000313" key="1">
    <source>
        <dbReference type="EMBL" id="JAR86931.1"/>
    </source>
</evidence>
<feature type="non-terminal residue" evidence="1">
    <location>
        <position position="1"/>
    </location>
</feature>
<sequence length="131" mass="13913">VVSLCKRSCARQRAHSPFSTVSIPGSLRAGRLKRQPRSVGLTCWPKAIGLSQTSGQRGAWLLFSGGGTYRAAATRKASTGEAYQCCALSVQLCSKTCDLLRGRSSSSPSSLVTARTLGGYPILLGRRHLAM</sequence>